<comment type="caution">
    <text evidence="5">The sequence shown here is derived from an EMBL/GenBank/DDBJ whole genome shotgun (WGS) entry which is preliminary data.</text>
</comment>
<feature type="domain" description="Peptidase C1A papain C-terminal" evidence="4">
    <location>
        <begin position="42"/>
        <end position="321"/>
    </location>
</feature>
<dbReference type="Proteomes" id="UP000243217">
    <property type="component" value="Unassembled WGS sequence"/>
</dbReference>
<feature type="domain" description="Peptidase C1A papain C-terminal" evidence="4">
    <location>
        <begin position="491"/>
        <end position="751"/>
    </location>
</feature>
<evidence type="ECO:0000313" key="5">
    <source>
        <dbReference type="EMBL" id="OQR89227.1"/>
    </source>
</evidence>
<dbReference type="InterPro" id="IPR038765">
    <property type="entry name" value="Papain-like_cys_pep_sf"/>
</dbReference>
<dbReference type="STRING" id="74557.A0A1V9YU67"/>
<dbReference type="InterPro" id="IPR013128">
    <property type="entry name" value="Peptidase_C1A"/>
</dbReference>
<organism evidence="5 6">
    <name type="scientific">Thraustotheca clavata</name>
    <dbReference type="NCBI Taxonomy" id="74557"/>
    <lineage>
        <taxon>Eukaryota</taxon>
        <taxon>Sar</taxon>
        <taxon>Stramenopiles</taxon>
        <taxon>Oomycota</taxon>
        <taxon>Saprolegniomycetes</taxon>
        <taxon>Saprolegniales</taxon>
        <taxon>Achlyaceae</taxon>
        <taxon>Thraustotheca</taxon>
    </lineage>
</organism>
<dbReference type="InterPro" id="IPR000668">
    <property type="entry name" value="Peptidase_C1A_C"/>
</dbReference>
<dbReference type="Gene3D" id="3.90.70.10">
    <property type="entry name" value="Cysteine proteinases"/>
    <property type="match status" value="2"/>
</dbReference>
<feature type="non-terminal residue" evidence="5">
    <location>
        <position position="821"/>
    </location>
</feature>
<dbReference type="Pfam" id="PF00112">
    <property type="entry name" value="Peptidase_C1"/>
    <property type="match status" value="2"/>
</dbReference>
<name>A0A1V9YU67_9STRA</name>
<dbReference type="SMART" id="SM00645">
    <property type="entry name" value="Pept_C1"/>
    <property type="match status" value="2"/>
</dbReference>
<dbReference type="AlphaFoldDB" id="A0A1V9YU67"/>
<evidence type="ECO:0000256" key="1">
    <source>
        <dbReference type="ARBA" id="ARBA00008455"/>
    </source>
</evidence>
<dbReference type="InterPro" id="IPR039417">
    <property type="entry name" value="Peptidase_C1A_papain-like"/>
</dbReference>
<keyword evidence="3" id="KW-0812">Transmembrane</keyword>
<evidence type="ECO:0000313" key="6">
    <source>
        <dbReference type="Proteomes" id="UP000243217"/>
    </source>
</evidence>
<evidence type="ECO:0000256" key="3">
    <source>
        <dbReference type="SAM" id="Phobius"/>
    </source>
</evidence>
<keyword evidence="3" id="KW-0472">Membrane</keyword>
<reference evidence="5 6" key="1">
    <citation type="journal article" date="2014" name="Genome Biol. Evol.">
        <title>The secreted proteins of Achlya hypogyna and Thraustotheca clavata identify the ancestral oomycete secretome and reveal gene acquisitions by horizontal gene transfer.</title>
        <authorList>
            <person name="Misner I."/>
            <person name="Blouin N."/>
            <person name="Leonard G."/>
            <person name="Richards T.A."/>
            <person name="Lane C.E."/>
        </authorList>
    </citation>
    <scope>NUCLEOTIDE SEQUENCE [LARGE SCALE GENOMIC DNA]</scope>
    <source>
        <strain evidence="5 6">ATCC 34112</strain>
    </source>
</reference>
<keyword evidence="6" id="KW-1185">Reference proteome</keyword>
<proteinExistence type="inferred from homology"/>
<feature type="transmembrane region" description="Helical" evidence="3">
    <location>
        <begin position="349"/>
        <end position="371"/>
    </location>
</feature>
<dbReference type="GO" id="GO:0008234">
    <property type="term" value="F:cysteine-type peptidase activity"/>
    <property type="evidence" value="ECO:0007669"/>
    <property type="project" value="InterPro"/>
</dbReference>
<dbReference type="PANTHER" id="PTHR12411">
    <property type="entry name" value="CYSTEINE PROTEASE FAMILY C1-RELATED"/>
    <property type="match status" value="1"/>
</dbReference>
<keyword evidence="2" id="KW-0865">Zymogen</keyword>
<protein>
    <submittedName>
        <fullName evidence="5">Cysteine protease family C01A</fullName>
    </submittedName>
</protein>
<dbReference type="OrthoDB" id="65740at2759"/>
<comment type="similarity">
    <text evidence="1">Belongs to the peptidase C1 family.</text>
</comment>
<keyword evidence="5" id="KW-0645">Protease</keyword>
<dbReference type="CDD" id="cd02248">
    <property type="entry name" value="Peptidase_C1A"/>
    <property type="match status" value="2"/>
</dbReference>
<keyword evidence="3" id="KW-1133">Transmembrane helix</keyword>
<dbReference type="PROSITE" id="PS00139">
    <property type="entry name" value="THIOL_PROTEASE_CYS"/>
    <property type="match status" value="1"/>
</dbReference>
<dbReference type="InterPro" id="IPR025660">
    <property type="entry name" value="Pept_his_AS"/>
</dbReference>
<dbReference type="EMBL" id="JNBS01002808">
    <property type="protein sequence ID" value="OQR89227.1"/>
    <property type="molecule type" value="Genomic_DNA"/>
</dbReference>
<dbReference type="SUPFAM" id="SSF54001">
    <property type="entry name" value="Cysteine proteinases"/>
    <property type="match status" value="2"/>
</dbReference>
<dbReference type="GO" id="GO:0006508">
    <property type="term" value="P:proteolysis"/>
    <property type="evidence" value="ECO:0007669"/>
    <property type="project" value="UniProtKB-KW"/>
</dbReference>
<keyword evidence="5" id="KW-0378">Hydrolase</keyword>
<dbReference type="PROSITE" id="PS00639">
    <property type="entry name" value="THIOL_PROTEASE_HIS"/>
    <property type="match status" value="1"/>
</dbReference>
<accession>A0A1V9YU67</accession>
<evidence type="ECO:0000259" key="4">
    <source>
        <dbReference type="SMART" id="SM00645"/>
    </source>
</evidence>
<feature type="transmembrane region" description="Helical" evidence="3">
    <location>
        <begin position="785"/>
        <end position="806"/>
    </location>
</feature>
<gene>
    <name evidence="5" type="ORF">THRCLA_09850</name>
</gene>
<sequence>MNHRLTMTLGLTHRHLNIPLQKKHDPINIITHNRIPSRHLALNASLNWCSSNNPLGRSVCGDIKSQKKCGSCWAFATADLIESAVSIATNDTPVSLSTQQLLMCSNGTQVHTFSYCFANTGKIPAWLTPQKQWSATNSGCGGGMTQNALTDAVNRIQNLAKTLDWPYTESNNNGTGTTAAKLKNSGNDNDYNTCHLRPANMTAAHVSGWEPAFNENSCQNTTDTAILLRDALNTGPLSVAIHAQPDTFPAYKGGVYSCPEINSSDMIDHALLLVGYDSDNNGDYWILKNSYGTSWGVNGFLYLKVDNVINCGLNVFPIRVLGASSGPAAMFLIDGGGNLEFAGIPMEKWVVVGAIIAGVAAILSTIGLFVAQTRRQNATCYWLSYTDTIVSTQELIDDFTHRFPTYKLDSARQNLIAHVAYIQDIYQHANALNHTLTMALGLHPIHQTNPPSRNIPAIDLVKINIAGVQTHHRRLSQTPSNSSLNWCSENNPKKRRVCGPVRQQQVCNSCWAFATTDLIASALSMANNKPPVLLSPQQLLTCSSNPYTTFIDYCYAGGSNIPTWLAPSVLWQSSNHACGGGSAFSALSDVSTESFNNGAIALDEDWPYVDGNSNATQVLNNTKCWGSLPSSEIAGYVKSWVPAIDASACTYTTRTVEMMKNALLKGPISVSMVTSDSFKAYKGGIFFCENEVTMSNINHILLLVGYDVVEGLEHWILKNSYGRDWGIRGYMHLATDEALNCGLHLLPFQITQVQSSNDTKSNNISYAGEGNGSNGGVELQHSTPVLWILSGCFVGLVFVLLVFAFARRKMKLIKVNIEHEF</sequence>
<dbReference type="PRINTS" id="PR00705">
    <property type="entry name" value="PAPAIN"/>
</dbReference>
<evidence type="ECO:0000256" key="2">
    <source>
        <dbReference type="ARBA" id="ARBA00023145"/>
    </source>
</evidence>
<dbReference type="InterPro" id="IPR000169">
    <property type="entry name" value="Pept_cys_AS"/>
</dbReference>